<dbReference type="SMART" id="SM00028">
    <property type="entry name" value="TPR"/>
    <property type="match status" value="2"/>
</dbReference>
<keyword evidence="2" id="KW-1133">Transmembrane helix</keyword>
<proteinExistence type="predicted"/>
<dbReference type="InterPro" id="IPR019734">
    <property type="entry name" value="TPR_rpt"/>
</dbReference>
<evidence type="ECO:0000313" key="3">
    <source>
        <dbReference type="EMBL" id="MBT1702049.1"/>
    </source>
</evidence>
<keyword evidence="1" id="KW-0802">TPR repeat</keyword>
<keyword evidence="4" id="KW-1185">Reference proteome</keyword>
<dbReference type="PROSITE" id="PS50005">
    <property type="entry name" value="TPR"/>
    <property type="match status" value="1"/>
</dbReference>
<evidence type="ECO:0000256" key="2">
    <source>
        <dbReference type="SAM" id="Phobius"/>
    </source>
</evidence>
<dbReference type="SUPFAM" id="SSF48452">
    <property type="entry name" value="TPR-like"/>
    <property type="match status" value="1"/>
</dbReference>
<reference evidence="3 4" key="1">
    <citation type="submission" date="2021-05" db="EMBL/GenBank/DDBJ databases">
        <title>A Polyphasic approach of four new species of the genus Ohtaekwangia: Ohtaekwangia histidinii sp. nov., Ohtaekwangia cretensis sp. nov., Ohtaekwangia indiensis sp. nov., Ohtaekwangia reichenbachii sp. nov. from diverse environment.</title>
        <authorList>
            <person name="Octaviana S."/>
        </authorList>
    </citation>
    <scope>NUCLEOTIDE SEQUENCE [LARGE SCALE GENOMIC DNA]</scope>
    <source>
        <strain evidence="3 4">PWU20</strain>
    </source>
</reference>
<name>A0ABS5VMT8_9BACT</name>
<sequence>MAKKVENRSEILESPEALADRLHGAETWAERNPKTVIGVAVAIALLVGGYFGFQYYKDNQNAEAQREMFQAIYYFESDSLNLALNGDGNNLGFRDIIDEYGITDAANLAHYYAGACYLKQGKFELARLYLQDYSSNDLLVQARAYSLVGDTYMEEGKYEDAAKYYQKAADYKPNKYFTPSYLMKAALAYEKSNQNDKAIQAYDEIINEYFQSAEFQNARKFKARLEGNS</sequence>
<dbReference type="Proteomes" id="UP000772618">
    <property type="component" value="Unassembled WGS sequence"/>
</dbReference>
<protein>
    <submittedName>
        <fullName evidence="3">Tetratricopeptide repeat protein</fullName>
    </submittedName>
</protein>
<dbReference type="RefSeq" id="WP_254151744.1">
    <property type="nucleotide sequence ID" value="NZ_JAHESD010000003.1"/>
</dbReference>
<organism evidence="3 4">
    <name type="scientific">Chryseosolibacter indicus</name>
    <dbReference type="NCBI Taxonomy" id="2782351"/>
    <lineage>
        <taxon>Bacteria</taxon>
        <taxon>Pseudomonadati</taxon>
        <taxon>Bacteroidota</taxon>
        <taxon>Cytophagia</taxon>
        <taxon>Cytophagales</taxon>
        <taxon>Chryseotaleaceae</taxon>
        <taxon>Chryseosolibacter</taxon>
    </lineage>
</organism>
<dbReference type="InterPro" id="IPR011990">
    <property type="entry name" value="TPR-like_helical_dom_sf"/>
</dbReference>
<dbReference type="PROSITE" id="PS50293">
    <property type="entry name" value="TPR_REGION"/>
    <property type="match status" value="1"/>
</dbReference>
<gene>
    <name evidence="3" type="ORF">KK060_02085</name>
</gene>
<feature type="transmembrane region" description="Helical" evidence="2">
    <location>
        <begin position="36"/>
        <end position="56"/>
    </location>
</feature>
<accession>A0ABS5VMT8</accession>
<dbReference type="Gene3D" id="1.25.40.10">
    <property type="entry name" value="Tetratricopeptide repeat domain"/>
    <property type="match status" value="2"/>
</dbReference>
<evidence type="ECO:0000313" key="4">
    <source>
        <dbReference type="Proteomes" id="UP000772618"/>
    </source>
</evidence>
<evidence type="ECO:0000256" key="1">
    <source>
        <dbReference type="PROSITE-ProRule" id="PRU00339"/>
    </source>
</evidence>
<dbReference type="Pfam" id="PF13174">
    <property type="entry name" value="TPR_6"/>
    <property type="match status" value="1"/>
</dbReference>
<keyword evidence="2" id="KW-0812">Transmembrane</keyword>
<keyword evidence="2" id="KW-0472">Membrane</keyword>
<feature type="repeat" description="TPR" evidence="1">
    <location>
        <begin position="142"/>
        <end position="175"/>
    </location>
</feature>
<dbReference type="EMBL" id="JAHESD010000003">
    <property type="protein sequence ID" value="MBT1702049.1"/>
    <property type="molecule type" value="Genomic_DNA"/>
</dbReference>
<comment type="caution">
    <text evidence="3">The sequence shown here is derived from an EMBL/GenBank/DDBJ whole genome shotgun (WGS) entry which is preliminary data.</text>
</comment>
<dbReference type="Pfam" id="PF13432">
    <property type="entry name" value="TPR_16"/>
    <property type="match status" value="1"/>
</dbReference>